<dbReference type="InterPro" id="IPR038727">
    <property type="entry name" value="NadR/Ttd14_AAA_dom"/>
</dbReference>
<dbReference type="Proteomes" id="UP000255024">
    <property type="component" value="Unassembled WGS sequence"/>
</dbReference>
<protein>
    <recommendedName>
        <fullName evidence="1">NadR/Ttd14 AAA domain-containing protein</fullName>
    </recommendedName>
</protein>
<gene>
    <name evidence="2" type="ORF">NCTC11179_01110</name>
</gene>
<dbReference type="Gene3D" id="3.40.50.300">
    <property type="entry name" value="P-loop containing nucleotide triphosphate hydrolases"/>
    <property type="match status" value="1"/>
</dbReference>
<dbReference type="SUPFAM" id="SSF52540">
    <property type="entry name" value="P-loop containing nucleoside triphosphate hydrolases"/>
    <property type="match status" value="1"/>
</dbReference>
<feature type="domain" description="NadR/Ttd14 AAA" evidence="1">
    <location>
        <begin position="5"/>
        <end position="167"/>
    </location>
</feature>
<evidence type="ECO:0000259" key="1">
    <source>
        <dbReference type="Pfam" id="PF13521"/>
    </source>
</evidence>
<accession>A0A378RKQ2</accession>
<organism evidence="2 3">
    <name type="scientific">Myroides odoratus</name>
    <name type="common">Flavobacterium odoratum</name>
    <dbReference type="NCBI Taxonomy" id="256"/>
    <lineage>
        <taxon>Bacteria</taxon>
        <taxon>Pseudomonadati</taxon>
        <taxon>Bacteroidota</taxon>
        <taxon>Flavobacteriia</taxon>
        <taxon>Flavobacteriales</taxon>
        <taxon>Flavobacteriaceae</taxon>
        <taxon>Myroides</taxon>
    </lineage>
</organism>
<proteinExistence type="predicted"/>
<dbReference type="Pfam" id="PF13521">
    <property type="entry name" value="AAA_28"/>
    <property type="match status" value="1"/>
</dbReference>
<keyword evidence="3" id="KW-1185">Reference proteome</keyword>
<evidence type="ECO:0000313" key="2">
    <source>
        <dbReference type="EMBL" id="STZ27574.1"/>
    </source>
</evidence>
<evidence type="ECO:0000313" key="3">
    <source>
        <dbReference type="Proteomes" id="UP000255024"/>
    </source>
</evidence>
<dbReference type="RefSeq" id="WP_115090487.1">
    <property type="nucleotide sequence ID" value="NZ_CP068107.1"/>
</dbReference>
<sequence length="179" mass="20803">MKPYYIFTGGPGSGKSTVLQALARLVYPTVPEVGRAIIQQQMQTEGDALPWLNKQRFFEAMFNQSILDYQSQTSETPLFFDRGLLDSIGYARLEHLEIQPNQLYIAKQMLYASPVFIFPPWEAIYTNDKERKQDFALAIQTYEAMHETYKEFGYQLVEVPCTAIEERVEFILEYLHLKP</sequence>
<dbReference type="AlphaFoldDB" id="A0A378RKQ2"/>
<dbReference type="InterPro" id="IPR027417">
    <property type="entry name" value="P-loop_NTPase"/>
</dbReference>
<name>A0A378RKQ2_MYROD</name>
<dbReference type="EMBL" id="UGQL01000001">
    <property type="protein sequence ID" value="STZ27574.1"/>
    <property type="molecule type" value="Genomic_DNA"/>
</dbReference>
<reference evidence="2 3" key="1">
    <citation type="submission" date="2018-06" db="EMBL/GenBank/DDBJ databases">
        <authorList>
            <consortium name="Pathogen Informatics"/>
            <person name="Doyle S."/>
        </authorList>
    </citation>
    <scope>NUCLEOTIDE SEQUENCE [LARGE SCALE GENOMIC DNA]</scope>
    <source>
        <strain evidence="2 3">NCTC11179</strain>
    </source>
</reference>